<dbReference type="EMBL" id="JAWQEG010004748">
    <property type="protein sequence ID" value="KAK3860384.1"/>
    <property type="molecule type" value="Genomic_DNA"/>
</dbReference>
<gene>
    <name evidence="4" type="ORF">Pcinc_033556</name>
</gene>
<evidence type="ECO:0000256" key="2">
    <source>
        <dbReference type="SAM" id="Phobius"/>
    </source>
</evidence>
<keyword evidence="1" id="KW-0862">Zinc</keyword>
<keyword evidence="2" id="KW-0812">Transmembrane</keyword>
<name>A0AAE1ERX2_PETCI</name>
<keyword evidence="1" id="KW-0479">Metal-binding</keyword>
<reference evidence="4" key="1">
    <citation type="submission" date="2023-10" db="EMBL/GenBank/DDBJ databases">
        <title>Genome assemblies of two species of porcelain crab, Petrolisthes cinctipes and Petrolisthes manimaculis (Anomura: Porcellanidae).</title>
        <authorList>
            <person name="Angst P."/>
        </authorList>
    </citation>
    <scope>NUCLEOTIDE SEQUENCE</scope>
    <source>
        <strain evidence="4">PB745_01</strain>
        <tissue evidence="4">Gill</tissue>
    </source>
</reference>
<comment type="cofactor">
    <cofactor evidence="1">
        <name>Cu cation</name>
        <dbReference type="ChEBI" id="CHEBI:23378"/>
    </cofactor>
    <text evidence="1">Binds 1 copper ion per subunit.</text>
</comment>
<keyword evidence="1" id="KW-0560">Oxidoreductase</keyword>
<dbReference type="Proteomes" id="UP001286313">
    <property type="component" value="Unassembled WGS sequence"/>
</dbReference>
<keyword evidence="5" id="KW-1185">Reference proteome</keyword>
<comment type="function">
    <text evidence="1">Destroys radicals which are normally produced within the cells and which are toxic to biological systems.</text>
</comment>
<protein>
    <recommendedName>
        <fullName evidence="1">Superoxide dismutase [Cu-Zn]</fullName>
        <ecNumber evidence="1">1.15.1.1</ecNumber>
    </recommendedName>
</protein>
<dbReference type="CDD" id="cd00305">
    <property type="entry name" value="Cu-Zn_Superoxide_Dismutase"/>
    <property type="match status" value="1"/>
</dbReference>
<evidence type="ECO:0000313" key="4">
    <source>
        <dbReference type="EMBL" id="KAK3860384.1"/>
    </source>
</evidence>
<dbReference type="PROSITE" id="PS00332">
    <property type="entry name" value="SOD_CU_ZN_2"/>
    <property type="match status" value="1"/>
</dbReference>
<comment type="similarity">
    <text evidence="1">Belongs to the Cu-Zn superoxide dismutase family.</text>
</comment>
<accession>A0AAE1ERX2</accession>
<keyword evidence="1" id="KW-0186">Copper</keyword>
<dbReference type="Gene3D" id="2.60.40.200">
    <property type="entry name" value="Superoxide dismutase, copper/zinc binding domain"/>
    <property type="match status" value="1"/>
</dbReference>
<evidence type="ECO:0000259" key="3">
    <source>
        <dbReference type="Pfam" id="PF00080"/>
    </source>
</evidence>
<keyword evidence="2" id="KW-1133">Transmembrane helix</keyword>
<dbReference type="GO" id="GO:0005507">
    <property type="term" value="F:copper ion binding"/>
    <property type="evidence" value="ECO:0007669"/>
    <property type="project" value="InterPro"/>
</dbReference>
<feature type="domain" description="Superoxide dismutase copper/zinc binding" evidence="3">
    <location>
        <begin position="57"/>
        <end position="194"/>
    </location>
</feature>
<dbReference type="InterPro" id="IPR036423">
    <property type="entry name" value="SOD-like_Cu/Zn_dom_sf"/>
</dbReference>
<dbReference type="InterPro" id="IPR001424">
    <property type="entry name" value="SOD_Cu_Zn_dom"/>
</dbReference>
<sequence>MGKTVAYVAAAVVFLGIGALAAGLAVWYTHPERQNNLPEEPRMAKCVLASTTLGDGVTGELTLTEDLPSRPVKVEGVISGLSEGKHGFHIHQWGVKGAEMGCVDAAGHYNPGNFQHAAPNATERHVGDLGNIVSGADRVSNVQIEDDIITLWGERSIVGRSIVVHEGEDDLGLGGFDDSTTTGHAGGRVACCNVYLVPVDKS</sequence>
<comment type="cofactor">
    <cofactor evidence="1">
        <name>Zn(2+)</name>
        <dbReference type="ChEBI" id="CHEBI:29105"/>
    </cofactor>
    <text evidence="1">Binds 1 zinc ion per subunit.</text>
</comment>
<feature type="transmembrane region" description="Helical" evidence="2">
    <location>
        <begin position="6"/>
        <end position="28"/>
    </location>
</feature>
<comment type="caution">
    <text evidence="4">The sequence shown here is derived from an EMBL/GenBank/DDBJ whole genome shotgun (WGS) entry which is preliminary data.</text>
</comment>
<dbReference type="GO" id="GO:0004784">
    <property type="term" value="F:superoxide dismutase activity"/>
    <property type="evidence" value="ECO:0007669"/>
    <property type="project" value="UniProtKB-EC"/>
</dbReference>
<dbReference type="InterPro" id="IPR024134">
    <property type="entry name" value="SOD_Cu/Zn_/chaperone"/>
</dbReference>
<proteinExistence type="inferred from homology"/>
<keyword evidence="2" id="KW-0472">Membrane</keyword>
<dbReference type="PANTHER" id="PTHR10003">
    <property type="entry name" value="SUPEROXIDE DISMUTASE CU-ZN -RELATED"/>
    <property type="match status" value="1"/>
</dbReference>
<dbReference type="PRINTS" id="PR00068">
    <property type="entry name" value="CUZNDISMTASE"/>
</dbReference>
<dbReference type="EC" id="1.15.1.1" evidence="1"/>
<dbReference type="Pfam" id="PF00080">
    <property type="entry name" value="Sod_Cu"/>
    <property type="match status" value="1"/>
</dbReference>
<dbReference type="SUPFAM" id="SSF49329">
    <property type="entry name" value="Cu,Zn superoxide dismutase-like"/>
    <property type="match status" value="1"/>
</dbReference>
<dbReference type="AlphaFoldDB" id="A0AAE1ERX2"/>
<evidence type="ECO:0000313" key="5">
    <source>
        <dbReference type="Proteomes" id="UP001286313"/>
    </source>
</evidence>
<dbReference type="InterPro" id="IPR018152">
    <property type="entry name" value="SOD_Cu/Zn_BS"/>
</dbReference>
<organism evidence="4 5">
    <name type="scientific">Petrolisthes cinctipes</name>
    <name type="common">Flat porcelain crab</name>
    <dbReference type="NCBI Taxonomy" id="88211"/>
    <lineage>
        <taxon>Eukaryota</taxon>
        <taxon>Metazoa</taxon>
        <taxon>Ecdysozoa</taxon>
        <taxon>Arthropoda</taxon>
        <taxon>Crustacea</taxon>
        <taxon>Multicrustacea</taxon>
        <taxon>Malacostraca</taxon>
        <taxon>Eumalacostraca</taxon>
        <taxon>Eucarida</taxon>
        <taxon>Decapoda</taxon>
        <taxon>Pleocyemata</taxon>
        <taxon>Anomura</taxon>
        <taxon>Galatheoidea</taxon>
        <taxon>Porcellanidae</taxon>
        <taxon>Petrolisthes</taxon>
    </lineage>
</organism>
<evidence type="ECO:0000256" key="1">
    <source>
        <dbReference type="RuleBase" id="RU000393"/>
    </source>
</evidence>
<comment type="catalytic activity">
    <reaction evidence="1">
        <text>2 superoxide + 2 H(+) = H2O2 + O2</text>
        <dbReference type="Rhea" id="RHEA:20696"/>
        <dbReference type="ChEBI" id="CHEBI:15378"/>
        <dbReference type="ChEBI" id="CHEBI:15379"/>
        <dbReference type="ChEBI" id="CHEBI:16240"/>
        <dbReference type="ChEBI" id="CHEBI:18421"/>
        <dbReference type="EC" id="1.15.1.1"/>
    </reaction>
</comment>